<feature type="transmembrane region" description="Helical" evidence="1">
    <location>
        <begin position="297"/>
        <end position="330"/>
    </location>
</feature>
<organism evidence="2 3">
    <name type="scientific">Parafrankia colletiae</name>
    <dbReference type="NCBI Taxonomy" id="573497"/>
    <lineage>
        <taxon>Bacteria</taxon>
        <taxon>Bacillati</taxon>
        <taxon>Actinomycetota</taxon>
        <taxon>Actinomycetes</taxon>
        <taxon>Frankiales</taxon>
        <taxon>Frankiaceae</taxon>
        <taxon>Parafrankia</taxon>
    </lineage>
</organism>
<keyword evidence="1" id="KW-0812">Transmembrane</keyword>
<keyword evidence="1" id="KW-1133">Transmembrane helix</keyword>
<dbReference type="OrthoDB" id="139907at2"/>
<keyword evidence="3" id="KW-1185">Reference proteome</keyword>
<dbReference type="Proteomes" id="UP000179627">
    <property type="component" value="Unassembled WGS sequence"/>
</dbReference>
<accession>A0A1S1QBT5</accession>
<proteinExistence type="predicted"/>
<gene>
    <name evidence="2" type="ORF">CC117_06305</name>
</gene>
<keyword evidence="1" id="KW-0472">Membrane</keyword>
<dbReference type="EMBL" id="MBLM01000152">
    <property type="protein sequence ID" value="OHV30552.1"/>
    <property type="molecule type" value="Genomic_DNA"/>
</dbReference>
<feature type="transmembrane region" description="Helical" evidence="1">
    <location>
        <begin position="60"/>
        <end position="78"/>
    </location>
</feature>
<evidence type="ECO:0008006" key="4">
    <source>
        <dbReference type="Google" id="ProtNLM"/>
    </source>
</evidence>
<feature type="transmembrane region" description="Helical" evidence="1">
    <location>
        <begin position="448"/>
        <end position="469"/>
    </location>
</feature>
<evidence type="ECO:0000313" key="3">
    <source>
        <dbReference type="Proteomes" id="UP000179627"/>
    </source>
</evidence>
<comment type="caution">
    <text evidence="2">The sequence shown here is derived from an EMBL/GenBank/DDBJ whole genome shotgun (WGS) entry which is preliminary data.</text>
</comment>
<feature type="transmembrane region" description="Helical" evidence="1">
    <location>
        <begin position="162"/>
        <end position="182"/>
    </location>
</feature>
<reference evidence="3" key="1">
    <citation type="submission" date="2016-07" db="EMBL/GenBank/DDBJ databases">
        <title>Sequence Frankia sp. strain CcI1.17.</title>
        <authorList>
            <person name="Ghodhbane-Gtari F."/>
            <person name="Swanson E."/>
            <person name="Gueddou A."/>
            <person name="Morris K."/>
            <person name="Hezbri K."/>
            <person name="Ktari A."/>
            <person name="Nouioui I."/>
            <person name="Abebe-Akele F."/>
            <person name="Simpson S."/>
            <person name="Thomas K."/>
            <person name="Gtari M."/>
            <person name="Tisa L.S."/>
            <person name="Hurst S."/>
        </authorList>
    </citation>
    <scope>NUCLEOTIDE SEQUENCE [LARGE SCALE GENOMIC DNA]</scope>
    <source>
        <strain evidence="3">Cc1.17</strain>
    </source>
</reference>
<evidence type="ECO:0000256" key="1">
    <source>
        <dbReference type="SAM" id="Phobius"/>
    </source>
</evidence>
<protein>
    <recommendedName>
        <fullName evidence="4">Glycosyltransferase RgtA/B/C/D-like domain-containing protein</fullName>
    </recommendedName>
</protein>
<dbReference type="AlphaFoldDB" id="A0A1S1QBT5"/>
<feature type="transmembrane region" description="Helical" evidence="1">
    <location>
        <begin position="21"/>
        <end position="40"/>
    </location>
</feature>
<feature type="transmembrane region" description="Helical" evidence="1">
    <location>
        <begin position="85"/>
        <end position="105"/>
    </location>
</feature>
<name>A0A1S1QBT5_9ACTN</name>
<sequence>MSIIVSCVPRAAVRAVPRPRADIAVPVLLTGTGLLLWAVSLGRIDLARMNDHGLLPALPITWFAGVALLLGAAAAAFCQRRARPALIALATAALVVALYGTVPAVSDVPQYFWAYKHIGVTRYIEMHGSVSPDIDIYHRWPGFFAVSAAFSWLAGRGSPVEYAGWAEVFFLLVCTAAVAALGRRLLGDARLGQLAGLLFVLTNWVGQSYFAPQAFAFTLTLGIFILVVDHFTEPRENRVNRVVLRVAGALVHRRLALAPFAATDVAAGRRTPPRATVVTLVVLLQAAVVASHQLTPYMLVLGVAALTVLGMVRPWWLVVALAVVAVAYLLPNLDYVQGSFGLFSGMDPIANVRTQGPFTPDPMPGKNLNGLAGQLLCIAVWLLAALGAVRWARGPAAAPTVTAPTVTAPAVAAPAGARPLGDGRALVPVVLVLAAGGLIIGQNYGGEGILRVVLFSLPWSAILAARALAPGPGHRWRPRRALSVLPVLGVLAALFMPAFHGQAAMNILPADEVHAAEHLYDAATPGAAIVTATPDFPVKLTGGYDRFGPAEQNVPALLDHAELRRRPLGRPDVDTVEAVLDGYGPESYLVFATSQETYADIYRIAPPRALRSLEAALEDSGRFSLWYSTANTRIYRYRSAGPST</sequence>
<feature type="transmembrane region" description="Helical" evidence="1">
    <location>
        <begin position="371"/>
        <end position="389"/>
    </location>
</feature>
<feature type="transmembrane region" description="Helical" evidence="1">
    <location>
        <begin position="481"/>
        <end position="499"/>
    </location>
</feature>
<feature type="transmembrane region" description="Helical" evidence="1">
    <location>
        <begin position="425"/>
        <end position="442"/>
    </location>
</feature>
<feature type="transmembrane region" description="Helical" evidence="1">
    <location>
        <begin position="212"/>
        <end position="231"/>
    </location>
</feature>
<dbReference type="RefSeq" id="WP_071089146.1">
    <property type="nucleotide sequence ID" value="NZ_MBLM01000152.1"/>
</dbReference>
<evidence type="ECO:0000313" key="2">
    <source>
        <dbReference type="EMBL" id="OHV30552.1"/>
    </source>
</evidence>